<evidence type="ECO:0000313" key="3">
    <source>
        <dbReference type="EMBL" id="OFC71065.1"/>
    </source>
</evidence>
<comment type="caution">
    <text evidence="3">The sequence shown here is derived from an EMBL/GenBank/DDBJ whole genome shotgun (WGS) entry which is preliminary data.</text>
</comment>
<protein>
    <recommendedName>
        <fullName evidence="5">Glycoside hydrolase family 42 N-terminal domain-containing protein</fullName>
    </recommendedName>
</protein>
<reference evidence="3 4" key="1">
    <citation type="submission" date="2016-08" db="EMBL/GenBank/DDBJ databases">
        <authorList>
            <person name="Seilhamer J.J."/>
        </authorList>
    </citation>
    <scope>NUCLEOTIDE SEQUENCE [LARGE SCALE GENOMIC DNA]</scope>
    <source>
        <strain evidence="3 4">KCTC 42603</strain>
    </source>
</reference>
<feature type="signal peptide" evidence="2">
    <location>
        <begin position="1"/>
        <end position="29"/>
    </location>
</feature>
<accession>A0A1E7ZC12</accession>
<dbReference type="STRING" id="1656094.BFC18_10145"/>
<dbReference type="Proteomes" id="UP000175691">
    <property type="component" value="Unassembled WGS sequence"/>
</dbReference>
<evidence type="ECO:0000256" key="2">
    <source>
        <dbReference type="SAM" id="SignalP"/>
    </source>
</evidence>
<feature type="compositionally biased region" description="Basic residues" evidence="1">
    <location>
        <begin position="52"/>
        <end position="64"/>
    </location>
</feature>
<dbReference type="EMBL" id="MDHN01000020">
    <property type="protein sequence ID" value="OFC71065.1"/>
    <property type="molecule type" value="Genomic_DNA"/>
</dbReference>
<keyword evidence="4" id="KW-1185">Reference proteome</keyword>
<organism evidence="3 4">
    <name type="scientific">Alteromonas confluentis</name>
    <dbReference type="NCBI Taxonomy" id="1656094"/>
    <lineage>
        <taxon>Bacteria</taxon>
        <taxon>Pseudomonadati</taxon>
        <taxon>Pseudomonadota</taxon>
        <taxon>Gammaproteobacteria</taxon>
        <taxon>Alteromonadales</taxon>
        <taxon>Alteromonadaceae</taxon>
        <taxon>Alteromonas/Salinimonas group</taxon>
        <taxon>Alteromonas</taxon>
    </lineage>
</organism>
<dbReference type="Gene3D" id="3.20.20.80">
    <property type="entry name" value="Glycosidases"/>
    <property type="match status" value="1"/>
</dbReference>
<feature type="chain" id="PRO_5009209669" description="Glycoside hydrolase family 42 N-terminal domain-containing protein" evidence="2">
    <location>
        <begin position="30"/>
        <end position="411"/>
    </location>
</feature>
<feature type="compositionally biased region" description="Basic and acidic residues" evidence="1">
    <location>
        <begin position="40"/>
        <end position="51"/>
    </location>
</feature>
<evidence type="ECO:0008006" key="5">
    <source>
        <dbReference type="Google" id="ProtNLM"/>
    </source>
</evidence>
<feature type="region of interest" description="Disordered" evidence="1">
    <location>
        <begin position="40"/>
        <end position="95"/>
    </location>
</feature>
<gene>
    <name evidence="3" type="ORF">BFC18_10145</name>
</gene>
<evidence type="ECO:0000256" key="1">
    <source>
        <dbReference type="SAM" id="MobiDB-lite"/>
    </source>
</evidence>
<feature type="compositionally biased region" description="Pro residues" evidence="1">
    <location>
        <begin position="67"/>
        <end position="89"/>
    </location>
</feature>
<keyword evidence="2" id="KW-0732">Signal</keyword>
<dbReference type="RefSeq" id="WP_070125203.1">
    <property type="nucleotide sequence ID" value="NZ_MDHN01000020.1"/>
</dbReference>
<proteinExistence type="predicted"/>
<dbReference type="AlphaFoldDB" id="A0A1E7ZC12"/>
<sequence>MKVRLHLPIVSVFTSLSITLLSAVNLVQAAEATETVVTAEEARSLSAVDRRHERKLKRKMRRGHQPAPAPEPEPQPEPQPEPEPQPAPEPGVKAAPEGIYHSAGVITRNHRGGTLVREGINDQAHMSGTLVRVEWAAINTAPGVFDFSTISNELEKAAELNSAINLAILDSFAMPDFVLAACETFDFNFRRQAKTTCLPWDTDYQAFKSQLVAALGQQFDSHPNLAGVYFSYAAMTNGIEMHWRVSEAEFTAAGYTEARLLNSYNTIMDMYNAAFPRTSIIMEVHEVFRSPTLAENAFDYCQATMGSRCGVAIWWCSSRMATNPRESEYSVYHIAQQATELSFAVCQSIGSFTESPERFDSGQGWTTEEAFIHEMSFFIDEGFRNFELWSNDISNPALIDILHSQVLPELN</sequence>
<evidence type="ECO:0000313" key="4">
    <source>
        <dbReference type="Proteomes" id="UP000175691"/>
    </source>
</evidence>
<name>A0A1E7ZC12_9ALTE</name>
<dbReference type="OrthoDB" id="4047605at2"/>